<dbReference type="InterPro" id="IPR034466">
    <property type="entry name" value="Methyltransferase_Class_B"/>
</dbReference>
<keyword evidence="2" id="KW-0949">S-adenosyl-L-methionine</keyword>
<dbReference type="InterPro" id="IPR051198">
    <property type="entry name" value="BchE-like"/>
</dbReference>
<dbReference type="InterPro" id="IPR006638">
    <property type="entry name" value="Elp3/MiaA/NifB-like_rSAM"/>
</dbReference>
<dbReference type="PROSITE" id="PS51918">
    <property type="entry name" value="RADICAL_SAM"/>
    <property type="match status" value="1"/>
</dbReference>
<evidence type="ECO:0000313" key="8">
    <source>
        <dbReference type="Proteomes" id="UP000002315"/>
    </source>
</evidence>
<dbReference type="CDD" id="cd01335">
    <property type="entry name" value="Radical_SAM"/>
    <property type="match status" value="1"/>
</dbReference>
<evidence type="ECO:0000259" key="6">
    <source>
        <dbReference type="PROSITE" id="PS51918"/>
    </source>
</evidence>
<feature type="domain" description="Radical SAM core" evidence="6">
    <location>
        <begin position="150"/>
        <end position="381"/>
    </location>
</feature>
<dbReference type="GO" id="GO:0046872">
    <property type="term" value="F:metal ion binding"/>
    <property type="evidence" value="ECO:0007669"/>
    <property type="project" value="UniProtKB-KW"/>
</dbReference>
<sequence>MNTIVISPEFYNYGSLVVAGILKNLKHKVNYFKGFKNKINADITFISLQSTIHLLKYQKNINSIDSFKVVGGPVTMDPSMVFKYLDVDAVMVGEAENKLENFMRKFEENKLDEIEGVILKDQKDEIPKMIHSNSLDRPLPYIPPDIKNENIRGANVYIETHRGCPGNCGFCQVPKFFGREVRSRKLNEIVNEVKEFVKMGARRIAISGGTGTLYGCKKFKEINEEAFIELLKNLSKITGKENLTIPDIRVDTVSPEIMEAISKYTNGWVFYGIESGSEKILKKMNKGIKIETVYEAVELAREHGVKVAGSFIVGYPGETEDDFEATLSLADDLMLDDYFVSIAEPIPGTPLAEEVKNLPLDKNPVFMEVNDTNVSTIAEFRALKLMLDSYVFRKIPMPMTEKLFNMILKEVKSQSKHIKTVTYMIKDMI</sequence>
<dbReference type="PANTHER" id="PTHR43409">
    <property type="entry name" value="ANAEROBIC MAGNESIUM-PROTOPORPHYRIN IX MONOMETHYL ESTER CYCLASE-RELATED"/>
    <property type="match status" value="1"/>
</dbReference>
<evidence type="ECO:0000256" key="4">
    <source>
        <dbReference type="ARBA" id="ARBA00023004"/>
    </source>
</evidence>
<evidence type="ECO:0000256" key="5">
    <source>
        <dbReference type="ARBA" id="ARBA00023014"/>
    </source>
</evidence>
<dbReference type="GO" id="GO:0003824">
    <property type="term" value="F:catalytic activity"/>
    <property type="evidence" value="ECO:0007669"/>
    <property type="project" value="InterPro"/>
</dbReference>
<name>E3GZ57_METFV</name>
<dbReference type="InterPro" id="IPR023404">
    <property type="entry name" value="rSAM_horseshoe"/>
</dbReference>
<accession>E3GZ57</accession>
<dbReference type="EMBL" id="CP002278">
    <property type="protein sequence ID" value="ADP77589.1"/>
    <property type="molecule type" value="Genomic_DNA"/>
</dbReference>
<dbReference type="KEGG" id="mfv:Mfer_0790"/>
<dbReference type="SFLD" id="SFLDG01123">
    <property type="entry name" value="methyltransferase_(Class_B)"/>
    <property type="match status" value="1"/>
</dbReference>
<dbReference type="OrthoDB" id="358785at2157"/>
<dbReference type="SMART" id="SM00729">
    <property type="entry name" value="Elp3"/>
    <property type="match status" value="1"/>
</dbReference>
<dbReference type="PANTHER" id="PTHR43409:SF17">
    <property type="entry name" value="METHYLTHIOTRANSFERASE MJ0865-RELATED"/>
    <property type="match status" value="1"/>
</dbReference>
<keyword evidence="3" id="KW-0479">Metal-binding</keyword>
<keyword evidence="4" id="KW-0408">Iron</keyword>
<protein>
    <submittedName>
        <fullName evidence="7">Radical SAM domain protein</fullName>
    </submittedName>
</protein>
<keyword evidence="5" id="KW-0411">Iron-sulfur</keyword>
<dbReference type="STRING" id="523846.Mfer_0790"/>
<dbReference type="GO" id="GO:0051539">
    <property type="term" value="F:4 iron, 4 sulfur cluster binding"/>
    <property type="evidence" value="ECO:0007669"/>
    <property type="project" value="UniProtKB-KW"/>
</dbReference>
<dbReference type="HOGENOM" id="CLU_600805_0_0_2"/>
<dbReference type="SFLD" id="SFLDS00029">
    <property type="entry name" value="Radical_SAM"/>
    <property type="match status" value="1"/>
</dbReference>
<dbReference type="InterPro" id="IPR023979">
    <property type="entry name" value="CHP04014_B12-bd/rSAM"/>
</dbReference>
<dbReference type="Gene3D" id="3.80.30.20">
    <property type="entry name" value="tm_1862 like domain"/>
    <property type="match status" value="1"/>
</dbReference>
<proteinExistence type="predicted"/>
<evidence type="ECO:0000256" key="2">
    <source>
        <dbReference type="ARBA" id="ARBA00022691"/>
    </source>
</evidence>
<evidence type="ECO:0000256" key="1">
    <source>
        <dbReference type="ARBA" id="ARBA00001966"/>
    </source>
</evidence>
<reference evidence="7 8" key="1">
    <citation type="journal article" date="2010" name="Stand. Genomic Sci.">
        <title>Complete genome sequence of Methanothermus fervidus type strain (V24S).</title>
        <authorList>
            <person name="Anderson I."/>
            <person name="Djao O.D."/>
            <person name="Misra M."/>
            <person name="Chertkov O."/>
            <person name="Nolan M."/>
            <person name="Lucas S."/>
            <person name="Lapidus A."/>
            <person name="Del Rio T.G."/>
            <person name="Tice H."/>
            <person name="Cheng J.F."/>
            <person name="Tapia R."/>
            <person name="Han C."/>
            <person name="Goodwin L."/>
            <person name="Pitluck S."/>
            <person name="Liolios K."/>
            <person name="Ivanova N."/>
            <person name="Mavromatis K."/>
            <person name="Mikhailova N."/>
            <person name="Pati A."/>
            <person name="Brambilla E."/>
            <person name="Chen A."/>
            <person name="Palaniappan K."/>
            <person name="Land M."/>
            <person name="Hauser L."/>
            <person name="Chang Y.J."/>
            <person name="Jeffries C.D."/>
            <person name="Sikorski J."/>
            <person name="Spring S."/>
            <person name="Rohde M."/>
            <person name="Eichinger K."/>
            <person name="Huber H."/>
            <person name="Wirth R."/>
            <person name="Goker M."/>
            <person name="Detter J.C."/>
            <person name="Woyke T."/>
            <person name="Bristow J."/>
            <person name="Eisen J.A."/>
            <person name="Markowitz V."/>
            <person name="Hugenholtz P."/>
            <person name="Klenk H.P."/>
            <person name="Kyrpides N.C."/>
        </authorList>
    </citation>
    <scope>NUCLEOTIDE SEQUENCE [LARGE SCALE GENOMIC DNA]</scope>
    <source>
        <strain evidence="8">ATCC 43054 / DSM 2088 / JCM 10308 / V24 S</strain>
    </source>
</reference>
<evidence type="ECO:0000313" key="7">
    <source>
        <dbReference type="EMBL" id="ADP77589.1"/>
    </source>
</evidence>
<gene>
    <name evidence="7" type="ordered locus">Mfer_0790</name>
</gene>
<dbReference type="Gene3D" id="3.40.50.280">
    <property type="entry name" value="Cobalamin-binding domain"/>
    <property type="match status" value="1"/>
</dbReference>
<dbReference type="SFLD" id="SFLDG01082">
    <property type="entry name" value="B12-binding_domain_containing"/>
    <property type="match status" value="1"/>
</dbReference>
<evidence type="ECO:0000256" key="3">
    <source>
        <dbReference type="ARBA" id="ARBA00022723"/>
    </source>
</evidence>
<keyword evidence="8" id="KW-1185">Reference proteome</keyword>
<dbReference type="InterPro" id="IPR058240">
    <property type="entry name" value="rSAM_sf"/>
</dbReference>
<dbReference type="NCBIfam" id="TIGR04014">
    <property type="entry name" value="B12_SAM_MJ_0865"/>
    <property type="match status" value="1"/>
</dbReference>
<organism evidence="7 8">
    <name type="scientific">Methanothermus fervidus (strain ATCC 43054 / DSM 2088 / JCM 10308 / V24 S)</name>
    <dbReference type="NCBI Taxonomy" id="523846"/>
    <lineage>
        <taxon>Archaea</taxon>
        <taxon>Methanobacteriati</taxon>
        <taxon>Methanobacteriota</taxon>
        <taxon>Methanomada group</taxon>
        <taxon>Methanobacteria</taxon>
        <taxon>Methanobacteriales</taxon>
        <taxon>Methanothermaceae</taxon>
        <taxon>Methanothermus</taxon>
    </lineage>
</organism>
<dbReference type="SFLD" id="SFLDG01217">
    <property type="entry name" value="B12-binding_methylthiotransfer"/>
    <property type="match status" value="1"/>
</dbReference>
<dbReference type="Proteomes" id="UP000002315">
    <property type="component" value="Chromosome"/>
</dbReference>
<dbReference type="Pfam" id="PF04055">
    <property type="entry name" value="Radical_SAM"/>
    <property type="match status" value="1"/>
</dbReference>
<dbReference type="SUPFAM" id="SSF102114">
    <property type="entry name" value="Radical SAM enzymes"/>
    <property type="match status" value="1"/>
</dbReference>
<dbReference type="InterPro" id="IPR007197">
    <property type="entry name" value="rSAM"/>
</dbReference>
<comment type="cofactor">
    <cofactor evidence="1">
        <name>[4Fe-4S] cluster</name>
        <dbReference type="ChEBI" id="CHEBI:49883"/>
    </cofactor>
</comment>
<dbReference type="AlphaFoldDB" id="E3GZ57"/>